<sequence>MSSHQSVAPPSLTFVGPDAQNLIYIQDPYGRRRPFFSTTYNKHSKPPLVIYKLVPDGSQQQFATASYNSWSASITVSLYGQEIKMRQSSESLQGLKEFYCPFRSPNPNVQGKLSWKPAGWGDTQDLWNANGLKLARYEHRTLSGSGNESRLEIYGTWDDAIVDMILACGVAMWKESQKDVQGLASVGIVLGKLSGIDGGGGDASGFGGDGGGFGGDGGGGGA</sequence>
<dbReference type="AlphaFoldDB" id="A0A6A5YWH8"/>
<evidence type="ECO:0008006" key="3">
    <source>
        <dbReference type="Google" id="ProtNLM"/>
    </source>
</evidence>
<dbReference type="EMBL" id="ML977335">
    <property type="protein sequence ID" value="KAF2111306.1"/>
    <property type="molecule type" value="Genomic_DNA"/>
</dbReference>
<evidence type="ECO:0000313" key="2">
    <source>
        <dbReference type="Proteomes" id="UP000799770"/>
    </source>
</evidence>
<accession>A0A6A5YWH8</accession>
<evidence type="ECO:0000313" key="1">
    <source>
        <dbReference type="EMBL" id="KAF2111306.1"/>
    </source>
</evidence>
<dbReference type="Proteomes" id="UP000799770">
    <property type="component" value="Unassembled WGS sequence"/>
</dbReference>
<proteinExistence type="predicted"/>
<reference evidence="1" key="1">
    <citation type="journal article" date="2020" name="Stud. Mycol.">
        <title>101 Dothideomycetes genomes: a test case for predicting lifestyles and emergence of pathogens.</title>
        <authorList>
            <person name="Haridas S."/>
            <person name="Albert R."/>
            <person name="Binder M."/>
            <person name="Bloem J."/>
            <person name="Labutti K."/>
            <person name="Salamov A."/>
            <person name="Andreopoulos B."/>
            <person name="Baker S."/>
            <person name="Barry K."/>
            <person name="Bills G."/>
            <person name="Bluhm B."/>
            <person name="Cannon C."/>
            <person name="Castanera R."/>
            <person name="Culley D."/>
            <person name="Daum C."/>
            <person name="Ezra D."/>
            <person name="Gonzalez J."/>
            <person name="Henrissat B."/>
            <person name="Kuo A."/>
            <person name="Liang C."/>
            <person name="Lipzen A."/>
            <person name="Lutzoni F."/>
            <person name="Magnuson J."/>
            <person name="Mondo S."/>
            <person name="Nolan M."/>
            <person name="Ohm R."/>
            <person name="Pangilinan J."/>
            <person name="Park H.-J."/>
            <person name="Ramirez L."/>
            <person name="Alfaro M."/>
            <person name="Sun H."/>
            <person name="Tritt A."/>
            <person name="Yoshinaga Y."/>
            <person name="Zwiers L.-H."/>
            <person name="Turgeon B."/>
            <person name="Goodwin S."/>
            <person name="Spatafora J."/>
            <person name="Crous P."/>
            <person name="Grigoriev I."/>
        </authorList>
    </citation>
    <scope>NUCLEOTIDE SEQUENCE</scope>
    <source>
        <strain evidence="1">CBS 627.86</strain>
    </source>
</reference>
<organism evidence="1 2">
    <name type="scientific">Lophiotrema nucula</name>
    <dbReference type="NCBI Taxonomy" id="690887"/>
    <lineage>
        <taxon>Eukaryota</taxon>
        <taxon>Fungi</taxon>
        <taxon>Dikarya</taxon>
        <taxon>Ascomycota</taxon>
        <taxon>Pezizomycotina</taxon>
        <taxon>Dothideomycetes</taxon>
        <taxon>Pleosporomycetidae</taxon>
        <taxon>Pleosporales</taxon>
        <taxon>Lophiotremataceae</taxon>
        <taxon>Lophiotrema</taxon>
    </lineage>
</organism>
<keyword evidence="2" id="KW-1185">Reference proteome</keyword>
<protein>
    <recommendedName>
        <fullName evidence="3">Tubby C-terminal-like domain-containing protein</fullName>
    </recommendedName>
</protein>
<name>A0A6A5YWH8_9PLEO</name>
<gene>
    <name evidence="1" type="ORF">BDV96DRAFT_582852</name>
</gene>
<dbReference type="OrthoDB" id="4725912at2759"/>